<dbReference type="Pfam" id="PF12849">
    <property type="entry name" value="PBP_like_2"/>
    <property type="match status" value="1"/>
</dbReference>
<keyword evidence="7" id="KW-0732">Signal</keyword>
<evidence type="ECO:0000256" key="2">
    <source>
        <dbReference type="ARBA" id="ARBA00008725"/>
    </source>
</evidence>
<dbReference type="STRING" id="351605.Gura_1507"/>
<dbReference type="GO" id="GO:0042301">
    <property type="term" value="F:phosphate ion binding"/>
    <property type="evidence" value="ECO:0007669"/>
    <property type="project" value="InterPro"/>
</dbReference>
<evidence type="ECO:0000256" key="3">
    <source>
        <dbReference type="ARBA" id="ARBA00011529"/>
    </source>
</evidence>
<dbReference type="AlphaFoldDB" id="A5GE51"/>
<evidence type="ECO:0000256" key="6">
    <source>
        <dbReference type="PIRNR" id="PIRNR002756"/>
    </source>
</evidence>
<dbReference type="InterPro" id="IPR005673">
    <property type="entry name" value="ABC_phos-bd_PstS"/>
</dbReference>
<accession>A5GE51</accession>
<dbReference type="Gene3D" id="3.40.190.10">
    <property type="entry name" value="Periplasmic binding protein-like II"/>
    <property type="match status" value="2"/>
</dbReference>
<evidence type="ECO:0000313" key="10">
    <source>
        <dbReference type="Proteomes" id="UP000006695"/>
    </source>
</evidence>
<dbReference type="NCBIfam" id="TIGR00975">
    <property type="entry name" value="3a0107s03"/>
    <property type="match status" value="1"/>
</dbReference>
<dbReference type="Proteomes" id="UP000006695">
    <property type="component" value="Chromosome"/>
</dbReference>
<dbReference type="PANTHER" id="PTHR42996:SF1">
    <property type="entry name" value="PHOSPHATE-BINDING PROTEIN PSTS"/>
    <property type="match status" value="1"/>
</dbReference>
<feature type="signal peptide" evidence="7">
    <location>
        <begin position="1"/>
        <end position="21"/>
    </location>
</feature>
<dbReference type="PIRSF" id="PIRSF002756">
    <property type="entry name" value="PstS"/>
    <property type="match status" value="1"/>
</dbReference>
<dbReference type="InterPro" id="IPR050962">
    <property type="entry name" value="Phosphate-bind_PstS"/>
</dbReference>
<comment type="similarity">
    <text evidence="2 6">Belongs to the PstS family.</text>
</comment>
<comment type="subunit">
    <text evidence="3">The complex is composed of two ATP-binding proteins (PstB), two transmembrane proteins (PstC and PstA) and a solute-binding protein (PstS).</text>
</comment>
<dbReference type="CDD" id="cd13565">
    <property type="entry name" value="PBP2_PstS"/>
    <property type="match status" value="1"/>
</dbReference>
<evidence type="ECO:0000259" key="8">
    <source>
        <dbReference type="Pfam" id="PF12849"/>
    </source>
</evidence>
<dbReference type="GO" id="GO:0043190">
    <property type="term" value="C:ATP-binding cassette (ABC) transporter complex"/>
    <property type="evidence" value="ECO:0007669"/>
    <property type="project" value="InterPro"/>
</dbReference>
<gene>
    <name evidence="9" type="ordered locus">Gura_1507</name>
</gene>
<keyword evidence="4 6" id="KW-0813">Transport</keyword>
<comment type="function">
    <text evidence="1">Part of the ABC transporter complex PstSACB involved in phosphate import.</text>
</comment>
<dbReference type="HOGENOM" id="CLU_034528_1_1_7"/>
<keyword evidence="5 6" id="KW-0592">Phosphate transport</keyword>
<dbReference type="RefSeq" id="WP_011938419.1">
    <property type="nucleotide sequence ID" value="NC_009483.1"/>
</dbReference>
<dbReference type="OrthoDB" id="9801510at2"/>
<proteinExistence type="inferred from homology"/>
<evidence type="ECO:0000256" key="1">
    <source>
        <dbReference type="ARBA" id="ARBA00002841"/>
    </source>
</evidence>
<feature type="chain" id="PRO_5002683446" description="Phosphate-binding protein" evidence="7">
    <location>
        <begin position="22"/>
        <end position="343"/>
    </location>
</feature>
<organism evidence="9 10">
    <name type="scientific">Geotalea uraniireducens (strain Rf4)</name>
    <name type="common">Geobacter uraniireducens</name>
    <dbReference type="NCBI Taxonomy" id="351605"/>
    <lineage>
        <taxon>Bacteria</taxon>
        <taxon>Pseudomonadati</taxon>
        <taxon>Thermodesulfobacteriota</taxon>
        <taxon>Desulfuromonadia</taxon>
        <taxon>Geobacterales</taxon>
        <taxon>Geobacteraceae</taxon>
        <taxon>Geotalea</taxon>
    </lineage>
</organism>
<evidence type="ECO:0000256" key="7">
    <source>
        <dbReference type="SAM" id="SignalP"/>
    </source>
</evidence>
<evidence type="ECO:0000256" key="4">
    <source>
        <dbReference type="ARBA" id="ARBA00022448"/>
    </source>
</evidence>
<reference evidence="9 10" key="1">
    <citation type="submission" date="2007-05" db="EMBL/GenBank/DDBJ databases">
        <title>Complete sequence of Geobacter uraniireducens Rf4.</title>
        <authorList>
            <consortium name="US DOE Joint Genome Institute"/>
            <person name="Copeland A."/>
            <person name="Lucas S."/>
            <person name="Lapidus A."/>
            <person name="Barry K."/>
            <person name="Detter J.C."/>
            <person name="Glavina del Rio T."/>
            <person name="Hammon N."/>
            <person name="Israni S."/>
            <person name="Dalin E."/>
            <person name="Tice H."/>
            <person name="Pitluck S."/>
            <person name="Chertkov O."/>
            <person name="Brettin T."/>
            <person name="Bruce D."/>
            <person name="Han C."/>
            <person name="Schmutz J."/>
            <person name="Larimer F."/>
            <person name="Land M."/>
            <person name="Hauser L."/>
            <person name="Kyrpides N."/>
            <person name="Mikhailova N."/>
            <person name="Shelobolina E."/>
            <person name="Aklujkar M."/>
            <person name="Lovley D."/>
            <person name="Richardson P."/>
        </authorList>
    </citation>
    <scope>NUCLEOTIDE SEQUENCE [LARGE SCALE GENOMIC DNA]</scope>
    <source>
        <strain evidence="9 10">Rf4</strain>
    </source>
</reference>
<dbReference type="PANTHER" id="PTHR42996">
    <property type="entry name" value="PHOSPHATE-BINDING PROTEIN PSTS"/>
    <property type="match status" value="1"/>
</dbReference>
<keyword evidence="10" id="KW-1185">Reference proteome</keyword>
<evidence type="ECO:0000313" key="9">
    <source>
        <dbReference type="EMBL" id="ABQ25706.1"/>
    </source>
</evidence>
<evidence type="ECO:0000256" key="5">
    <source>
        <dbReference type="ARBA" id="ARBA00022592"/>
    </source>
</evidence>
<dbReference type="EMBL" id="CP000698">
    <property type="protein sequence ID" value="ABQ25706.1"/>
    <property type="molecule type" value="Genomic_DNA"/>
</dbReference>
<dbReference type="KEGG" id="gur:Gura_1507"/>
<protein>
    <recommendedName>
        <fullName evidence="6">Phosphate-binding protein</fullName>
    </recommendedName>
</protein>
<sequence length="343" mass="37769">MRNNWYILLIVLFVLSAPALAVPGQTIITGAGATFPYPLYATWFKEYARVDPSVTFNYQPIGSGSGVRQMLAGTLDFSATDKFLSDEQLKSVPEKILHIPTVIGAVAITYNIPGIGKGLKLTPDVVADIFLGRIVRWNDPRIAVLNKNLRLPDKEIAVVHRSDGSGTTSIFTEYLSAVSSSWARLVGRGTTVSWPVGYGREGNAGVTVEVKKHVYSIGYSELIYASEENLAYAAIRNRSGRFVLPDLKTISAAVAQTVASIPADYRASLVNQPGRDSYPMAGFTWLLVHQHQRDPAKGKKLVEFLNWSIRYGQKMAYLQLYVPLPSHVVTMVEETIRSISFAD</sequence>
<feature type="domain" description="PBP" evidence="8">
    <location>
        <begin position="24"/>
        <end position="308"/>
    </location>
</feature>
<name>A5GE51_GEOUR</name>
<dbReference type="InterPro" id="IPR024370">
    <property type="entry name" value="PBP_domain"/>
</dbReference>
<dbReference type="GO" id="GO:0035435">
    <property type="term" value="P:phosphate ion transmembrane transport"/>
    <property type="evidence" value="ECO:0007669"/>
    <property type="project" value="InterPro"/>
</dbReference>
<dbReference type="SUPFAM" id="SSF53850">
    <property type="entry name" value="Periplasmic binding protein-like II"/>
    <property type="match status" value="1"/>
</dbReference>